<dbReference type="RefSeq" id="WP_238248682.1">
    <property type="nucleotide sequence ID" value="NZ_BPQX01000021.1"/>
</dbReference>
<evidence type="ECO:0008006" key="4">
    <source>
        <dbReference type="Google" id="ProtNLM"/>
    </source>
</evidence>
<feature type="compositionally biased region" description="Polar residues" evidence="1">
    <location>
        <begin position="1"/>
        <end position="16"/>
    </location>
</feature>
<evidence type="ECO:0000313" key="2">
    <source>
        <dbReference type="EMBL" id="MDQ0442614.1"/>
    </source>
</evidence>
<accession>A0ABU0HJW2</accession>
<evidence type="ECO:0000313" key="3">
    <source>
        <dbReference type="Proteomes" id="UP001236369"/>
    </source>
</evidence>
<evidence type="ECO:0000256" key="1">
    <source>
        <dbReference type="SAM" id="MobiDB-lite"/>
    </source>
</evidence>
<protein>
    <recommendedName>
        <fullName evidence="4">DUF982 domain-containing protein</fullName>
    </recommendedName>
</protein>
<organism evidence="2 3">
    <name type="scientific">Methylobacterium persicinum</name>
    <dbReference type="NCBI Taxonomy" id="374426"/>
    <lineage>
        <taxon>Bacteria</taxon>
        <taxon>Pseudomonadati</taxon>
        <taxon>Pseudomonadota</taxon>
        <taxon>Alphaproteobacteria</taxon>
        <taxon>Hyphomicrobiales</taxon>
        <taxon>Methylobacteriaceae</taxon>
        <taxon>Methylobacterium</taxon>
    </lineage>
</organism>
<keyword evidence="3" id="KW-1185">Reference proteome</keyword>
<name>A0ABU0HJW2_9HYPH</name>
<gene>
    <name evidence="2" type="ORF">QO016_002108</name>
</gene>
<feature type="region of interest" description="Disordered" evidence="1">
    <location>
        <begin position="1"/>
        <end position="25"/>
    </location>
</feature>
<proteinExistence type="predicted"/>
<comment type="caution">
    <text evidence="2">The sequence shown here is derived from an EMBL/GenBank/DDBJ whole genome shotgun (WGS) entry which is preliminary data.</text>
</comment>
<dbReference type="EMBL" id="JAUSVV010000003">
    <property type="protein sequence ID" value="MDQ0442614.1"/>
    <property type="molecule type" value="Genomic_DNA"/>
</dbReference>
<sequence length="100" mass="10709">MNQTSSVREDPQSVSGVLTADNPPDTSRAFLARAIAQEAAVDANGAHKGTWKEGFSVCFYGATADEAKGRAEAWIEAERVRATETAESRAAAADKQRKPR</sequence>
<reference evidence="2 3" key="1">
    <citation type="submission" date="2023-07" db="EMBL/GenBank/DDBJ databases">
        <title>Genomic Encyclopedia of Type Strains, Phase IV (KMG-IV): sequencing the most valuable type-strain genomes for metagenomic binning, comparative biology and taxonomic classification.</title>
        <authorList>
            <person name="Goeker M."/>
        </authorList>
    </citation>
    <scope>NUCLEOTIDE SEQUENCE [LARGE SCALE GENOMIC DNA]</scope>
    <source>
        <strain evidence="2 3">DSM 19562</strain>
    </source>
</reference>
<dbReference type="Proteomes" id="UP001236369">
    <property type="component" value="Unassembled WGS sequence"/>
</dbReference>